<proteinExistence type="predicted"/>
<evidence type="ECO:0000256" key="1">
    <source>
        <dbReference type="SAM" id="MobiDB-lite"/>
    </source>
</evidence>
<feature type="compositionally biased region" description="Basic and acidic residues" evidence="1">
    <location>
        <begin position="263"/>
        <end position="287"/>
    </location>
</feature>
<dbReference type="AlphaFoldDB" id="A0A6J4LKN0"/>
<organism evidence="2">
    <name type="scientific">uncultured Friedmanniella sp</name>
    <dbReference type="NCBI Taxonomy" id="335381"/>
    <lineage>
        <taxon>Bacteria</taxon>
        <taxon>Bacillati</taxon>
        <taxon>Actinomycetota</taxon>
        <taxon>Actinomycetes</taxon>
        <taxon>Propionibacteriales</taxon>
        <taxon>Nocardioidaceae</taxon>
        <taxon>Friedmanniella</taxon>
        <taxon>environmental samples</taxon>
    </lineage>
</organism>
<protein>
    <submittedName>
        <fullName evidence="2">Alkanal monooxygenase alpha chain</fullName>
        <ecNumber evidence="2">1.14.14.3</ecNumber>
    </submittedName>
</protein>
<feature type="compositionally biased region" description="Basic residues" evidence="1">
    <location>
        <begin position="288"/>
        <end position="298"/>
    </location>
</feature>
<keyword evidence="2" id="KW-0560">Oxidoreductase</keyword>
<feature type="region of interest" description="Disordered" evidence="1">
    <location>
        <begin position="59"/>
        <end position="340"/>
    </location>
</feature>
<keyword evidence="2" id="KW-0503">Monooxygenase</keyword>
<reference evidence="2" key="1">
    <citation type="submission" date="2020-02" db="EMBL/GenBank/DDBJ databases">
        <authorList>
            <person name="Meier V. D."/>
        </authorList>
    </citation>
    <scope>NUCLEOTIDE SEQUENCE</scope>
    <source>
        <strain evidence="2">AVDCRST_MAG61</strain>
    </source>
</reference>
<evidence type="ECO:0000313" key="2">
    <source>
        <dbReference type="EMBL" id="CAA9335347.1"/>
    </source>
</evidence>
<feature type="compositionally biased region" description="Basic residues" evidence="1">
    <location>
        <begin position="32"/>
        <end position="43"/>
    </location>
</feature>
<feature type="non-terminal residue" evidence="2">
    <location>
        <position position="1"/>
    </location>
</feature>
<dbReference type="EC" id="1.14.14.3" evidence="2"/>
<dbReference type="GO" id="GO:0047646">
    <property type="term" value="F:alkanal monooxygenase (FMN-linked) activity"/>
    <property type="evidence" value="ECO:0007669"/>
    <property type="project" value="UniProtKB-EC"/>
</dbReference>
<feature type="compositionally biased region" description="Basic residues" evidence="1">
    <location>
        <begin position="69"/>
        <end position="82"/>
    </location>
</feature>
<accession>A0A6J4LKN0</accession>
<feature type="compositionally biased region" description="Basic residues" evidence="1">
    <location>
        <begin position="90"/>
        <end position="100"/>
    </location>
</feature>
<sequence>EEDRLPELRALDRLAALAGALRRGRAAPVHRPGGRRRGARGRRCVLPRAPLRAAARLAVPPAGRDRCPHQPHRDRHRRHRHALREPALHGRGRGRRRPHLGRPAPARDQPRVTGAGDRRLALLRLPARRGGGPGRHGAPAHRRAPRGAEGRGLRRAQPPADVPQPAGAAAPRAALARPAGPHLVGRRVGRDGPVGGGEGHAPDELDPQGGRDRGAVPRAAAQADRGLPRRVARGGPPRGAARLGEPLDHADHHRPRPCLLRPRGSEHRPGRPDRGGPARGLRPDVRRGARRPGRAARRGRGDRCCGHAAAHGSEPAGGRLQRAPVGVGPHGRGAGSRLAL</sequence>
<name>A0A6J4LKN0_9ACTN</name>
<gene>
    <name evidence="2" type="ORF">AVDCRST_MAG61-3124</name>
</gene>
<dbReference type="EMBL" id="CADCTT010000382">
    <property type="protein sequence ID" value="CAA9335347.1"/>
    <property type="molecule type" value="Genomic_DNA"/>
</dbReference>
<feature type="compositionally biased region" description="Low complexity" evidence="1">
    <location>
        <begin position="165"/>
        <end position="181"/>
    </location>
</feature>
<feature type="non-terminal residue" evidence="2">
    <location>
        <position position="340"/>
    </location>
</feature>
<feature type="compositionally biased region" description="Low complexity" evidence="1">
    <location>
        <begin position="233"/>
        <end position="244"/>
    </location>
</feature>
<feature type="region of interest" description="Disordered" evidence="1">
    <location>
        <begin position="22"/>
        <end position="43"/>
    </location>
</feature>
<feature type="compositionally biased region" description="Low complexity" evidence="1">
    <location>
        <begin position="22"/>
        <end position="31"/>
    </location>
</feature>